<gene>
    <name evidence="1" type="ORF">Pmani_035619</name>
</gene>
<name>A0AAE1TQA1_9EUCA</name>
<keyword evidence="2" id="KW-1185">Reference proteome</keyword>
<dbReference type="AlphaFoldDB" id="A0AAE1TQA1"/>
<proteinExistence type="predicted"/>
<dbReference type="Proteomes" id="UP001292094">
    <property type="component" value="Unassembled WGS sequence"/>
</dbReference>
<evidence type="ECO:0000313" key="2">
    <source>
        <dbReference type="Proteomes" id="UP001292094"/>
    </source>
</evidence>
<dbReference type="EMBL" id="JAWZYT010005119">
    <property type="protein sequence ID" value="KAK4291559.1"/>
    <property type="molecule type" value="Genomic_DNA"/>
</dbReference>
<protein>
    <submittedName>
        <fullName evidence="1">Uncharacterized protein</fullName>
    </submittedName>
</protein>
<evidence type="ECO:0000313" key="1">
    <source>
        <dbReference type="EMBL" id="KAK4291559.1"/>
    </source>
</evidence>
<comment type="caution">
    <text evidence="1">The sequence shown here is derived from an EMBL/GenBank/DDBJ whole genome shotgun (WGS) entry which is preliminary data.</text>
</comment>
<accession>A0AAE1TQA1</accession>
<sequence>MLAVCWCGVEWSGHRNKHGVLYQQQTYLIITYSHRIIPLNPYFMKLEAWYGILTRTRKQCPNLEVQPTSQQEALVWSVFKFTVFRQPSTSLLPSPLNSVLRYQAAINTRIRFEKQVAEEERHKQLIWYLLSVYQETQSVHLDPRTYIFHQASWVDDTSIAVHRRKRTFYCVTLSVL</sequence>
<reference evidence="1" key="1">
    <citation type="submission" date="2023-11" db="EMBL/GenBank/DDBJ databases">
        <title>Genome assemblies of two species of porcelain crab, Petrolisthes cinctipes and Petrolisthes manimaculis (Anomura: Porcellanidae).</title>
        <authorList>
            <person name="Angst P."/>
        </authorList>
    </citation>
    <scope>NUCLEOTIDE SEQUENCE</scope>
    <source>
        <strain evidence="1">PB745_02</strain>
        <tissue evidence="1">Gill</tissue>
    </source>
</reference>
<organism evidence="1 2">
    <name type="scientific">Petrolisthes manimaculis</name>
    <dbReference type="NCBI Taxonomy" id="1843537"/>
    <lineage>
        <taxon>Eukaryota</taxon>
        <taxon>Metazoa</taxon>
        <taxon>Ecdysozoa</taxon>
        <taxon>Arthropoda</taxon>
        <taxon>Crustacea</taxon>
        <taxon>Multicrustacea</taxon>
        <taxon>Malacostraca</taxon>
        <taxon>Eumalacostraca</taxon>
        <taxon>Eucarida</taxon>
        <taxon>Decapoda</taxon>
        <taxon>Pleocyemata</taxon>
        <taxon>Anomura</taxon>
        <taxon>Galatheoidea</taxon>
        <taxon>Porcellanidae</taxon>
        <taxon>Petrolisthes</taxon>
    </lineage>
</organism>